<dbReference type="GO" id="GO:0009446">
    <property type="term" value="P:putrescine biosynthetic process"/>
    <property type="evidence" value="ECO:0007669"/>
    <property type="project" value="InterPro"/>
</dbReference>
<dbReference type="Pfam" id="PF04371">
    <property type="entry name" value="PAD_porph"/>
    <property type="match status" value="1"/>
</dbReference>
<protein>
    <submittedName>
        <fullName evidence="3">Agmatine deiminase family protein</fullName>
    </submittedName>
</protein>
<evidence type="ECO:0000256" key="1">
    <source>
        <dbReference type="ARBA" id="ARBA00022801"/>
    </source>
</evidence>
<comment type="caution">
    <text evidence="3">The sequence shown here is derived from an EMBL/GenBank/DDBJ whole genome shotgun (WGS) entry which is preliminary data.</text>
</comment>
<dbReference type="GO" id="GO:0047632">
    <property type="term" value="F:agmatine deiminase activity"/>
    <property type="evidence" value="ECO:0007669"/>
    <property type="project" value="TreeGrafter"/>
</dbReference>
<reference evidence="4" key="1">
    <citation type="submission" date="2019-09" db="EMBL/GenBank/DDBJ databases">
        <title>Mumia zhuanghuii sp. nov. isolated from the intestinal contents of plateau pika (Ochotona curzoniae) in the Qinghai-Tibet plateau of China.</title>
        <authorList>
            <person name="Tian Z."/>
        </authorList>
    </citation>
    <scope>NUCLEOTIDE SEQUENCE [LARGE SCALE GENOMIC DNA]</scope>
    <source>
        <strain evidence="4">DSM 25564</strain>
    </source>
</reference>
<dbReference type="RefSeq" id="WP_150417757.1">
    <property type="nucleotide sequence ID" value="NZ_VYRZ01000001.1"/>
</dbReference>
<name>A0A5J5IT58_9MICO</name>
<proteinExistence type="predicted"/>
<dbReference type="PANTHER" id="PTHR31377:SF0">
    <property type="entry name" value="AGMATINE DEIMINASE-RELATED"/>
    <property type="match status" value="1"/>
</dbReference>
<organism evidence="3 4">
    <name type="scientific">Microbacterium radiodurans</name>
    <dbReference type="NCBI Taxonomy" id="661398"/>
    <lineage>
        <taxon>Bacteria</taxon>
        <taxon>Bacillati</taxon>
        <taxon>Actinomycetota</taxon>
        <taxon>Actinomycetes</taxon>
        <taxon>Micrococcales</taxon>
        <taxon>Microbacteriaceae</taxon>
        <taxon>Microbacterium</taxon>
    </lineage>
</organism>
<sequence length="395" mass="41489">MVWRMPAETAPHERTWMAFPRAGVTLGATDAERAEGYSAWTAVAHAVADFEPVSMLVDPSETVRARAALGSAIEILDTPVDEFWMRDHGPTFVVDDERPGVLGAVDWIFNGWGAPDWAEWRLSAEHARTVAAHVGAERVTSLLVNEGGGIHVDGAGTVLLTDTVQLDPRRNPLADRARVEAEMLRTLGATTAIWLPRGLTRDYDEFGTNGHVDIVATMPAPGRVLLHAQPDAAHPDHAVMPAIRAAIEALTDAAGRRLEIIDLPAPPQLRDADGFVDFSYVNHLVVNGGVIACGFGDARADDRARGILADAYPGRRVVTVDARPLFARGGGIHCITQQQPAVPPVDSPRSADAAPAAPSFSGESTGSGTGTGSGSGSGTGTGTGSGHDPGQGRPA</sequence>
<accession>A0A5J5IT58</accession>
<dbReference type="PANTHER" id="PTHR31377">
    <property type="entry name" value="AGMATINE DEIMINASE-RELATED"/>
    <property type="match status" value="1"/>
</dbReference>
<gene>
    <name evidence="3" type="ORF">F6B42_01140</name>
</gene>
<feature type="compositionally biased region" description="Gly residues" evidence="2">
    <location>
        <begin position="365"/>
        <end position="389"/>
    </location>
</feature>
<feature type="compositionally biased region" description="Low complexity" evidence="2">
    <location>
        <begin position="347"/>
        <end position="364"/>
    </location>
</feature>
<evidence type="ECO:0000313" key="4">
    <source>
        <dbReference type="Proteomes" id="UP000327039"/>
    </source>
</evidence>
<dbReference type="Proteomes" id="UP000327039">
    <property type="component" value="Unassembled WGS sequence"/>
</dbReference>
<dbReference type="Gene3D" id="3.75.10.10">
    <property type="entry name" value="L-arginine/glycine Amidinotransferase, Chain A"/>
    <property type="match status" value="1"/>
</dbReference>
<feature type="region of interest" description="Disordered" evidence="2">
    <location>
        <begin position="337"/>
        <end position="395"/>
    </location>
</feature>
<evidence type="ECO:0000313" key="3">
    <source>
        <dbReference type="EMBL" id="KAA9089137.1"/>
    </source>
</evidence>
<evidence type="ECO:0000256" key="2">
    <source>
        <dbReference type="SAM" id="MobiDB-lite"/>
    </source>
</evidence>
<dbReference type="SUPFAM" id="SSF55909">
    <property type="entry name" value="Pentein"/>
    <property type="match status" value="1"/>
</dbReference>
<dbReference type="InterPro" id="IPR007466">
    <property type="entry name" value="Peptidyl-Arg-deiminase_porph"/>
</dbReference>
<dbReference type="OrthoDB" id="9808013at2"/>
<dbReference type="EMBL" id="VYRZ01000001">
    <property type="protein sequence ID" value="KAA9089137.1"/>
    <property type="molecule type" value="Genomic_DNA"/>
</dbReference>
<dbReference type="GO" id="GO:0004668">
    <property type="term" value="F:protein-arginine deiminase activity"/>
    <property type="evidence" value="ECO:0007669"/>
    <property type="project" value="InterPro"/>
</dbReference>
<dbReference type="AlphaFoldDB" id="A0A5J5IT58"/>
<keyword evidence="4" id="KW-1185">Reference proteome</keyword>
<keyword evidence="1" id="KW-0378">Hydrolase</keyword>